<organism evidence="2 3">
    <name type="scientific">Pelobates cultripes</name>
    <name type="common">Western spadefoot toad</name>
    <dbReference type="NCBI Taxonomy" id="61616"/>
    <lineage>
        <taxon>Eukaryota</taxon>
        <taxon>Metazoa</taxon>
        <taxon>Chordata</taxon>
        <taxon>Craniata</taxon>
        <taxon>Vertebrata</taxon>
        <taxon>Euteleostomi</taxon>
        <taxon>Amphibia</taxon>
        <taxon>Batrachia</taxon>
        <taxon>Anura</taxon>
        <taxon>Pelobatoidea</taxon>
        <taxon>Pelobatidae</taxon>
        <taxon>Pelobates</taxon>
    </lineage>
</organism>
<evidence type="ECO:0000313" key="3">
    <source>
        <dbReference type="Proteomes" id="UP001295444"/>
    </source>
</evidence>
<evidence type="ECO:0000313" key="2">
    <source>
        <dbReference type="EMBL" id="CAH2252142.1"/>
    </source>
</evidence>
<dbReference type="Proteomes" id="UP001295444">
    <property type="component" value="Chromosome 02"/>
</dbReference>
<reference evidence="2" key="1">
    <citation type="submission" date="2022-03" db="EMBL/GenBank/DDBJ databases">
        <authorList>
            <person name="Alioto T."/>
            <person name="Alioto T."/>
            <person name="Gomez Garrido J."/>
        </authorList>
    </citation>
    <scope>NUCLEOTIDE SEQUENCE</scope>
</reference>
<name>A0AAD1VRI0_PELCU</name>
<evidence type="ECO:0000256" key="1">
    <source>
        <dbReference type="SAM" id="MobiDB-lite"/>
    </source>
</evidence>
<feature type="region of interest" description="Disordered" evidence="1">
    <location>
        <begin position="28"/>
        <end position="47"/>
    </location>
</feature>
<feature type="compositionally biased region" description="Polar residues" evidence="1">
    <location>
        <begin position="30"/>
        <end position="47"/>
    </location>
</feature>
<sequence length="141" mass="15532">MVEQSIRTYLITPRDLKSQPEMEALDLSQGLPSTTPVRRSQAPTDTSVAQLTLDGEPWAILPNLLTKADFEALSDHLSWVAQDEIAQVRADMANMEARVTIAVAESRALRTNMDATHTAVIGCEMSIAHLTTWVDDLDNRG</sequence>
<protein>
    <submittedName>
        <fullName evidence="2">Uncharacterized protein</fullName>
    </submittedName>
</protein>
<dbReference type="EMBL" id="OW240913">
    <property type="protein sequence ID" value="CAH2252142.1"/>
    <property type="molecule type" value="Genomic_DNA"/>
</dbReference>
<gene>
    <name evidence="2" type="ORF">PECUL_23A017166</name>
</gene>
<dbReference type="AlphaFoldDB" id="A0AAD1VRI0"/>
<proteinExistence type="predicted"/>
<keyword evidence="3" id="KW-1185">Reference proteome</keyword>
<accession>A0AAD1VRI0</accession>